<accession>A0A0E9UHG8</accession>
<organism evidence="1">
    <name type="scientific">Anguilla anguilla</name>
    <name type="common">European freshwater eel</name>
    <name type="synonym">Muraena anguilla</name>
    <dbReference type="NCBI Taxonomy" id="7936"/>
    <lineage>
        <taxon>Eukaryota</taxon>
        <taxon>Metazoa</taxon>
        <taxon>Chordata</taxon>
        <taxon>Craniata</taxon>
        <taxon>Vertebrata</taxon>
        <taxon>Euteleostomi</taxon>
        <taxon>Actinopterygii</taxon>
        <taxon>Neopterygii</taxon>
        <taxon>Teleostei</taxon>
        <taxon>Anguilliformes</taxon>
        <taxon>Anguillidae</taxon>
        <taxon>Anguilla</taxon>
    </lineage>
</organism>
<evidence type="ECO:0000313" key="1">
    <source>
        <dbReference type="EMBL" id="JAH64413.1"/>
    </source>
</evidence>
<dbReference type="EMBL" id="GBXM01044164">
    <property type="protein sequence ID" value="JAH64413.1"/>
    <property type="molecule type" value="Transcribed_RNA"/>
</dbReference>
<protein>
    <submittedName>
        <fullName evidence="1">Uncharacterized protein</fullName>
    </submittedName>
</protein>
<sequence>MMVSGDSFLLMHMNGFVLMINDQNYLGGSMVDLPEFET</sequence>
<name>A0A0E9UHG8_ANGAN</name>
<dbReference type="AlphaFoldDB" id="A0A0E9UHG8"/>
<reference evidence="1" key="2">
    <citation type="journal article" date="2015" name="Fish Shellfish Immunol.">
        <title>Early steps in the European eel (Anguilla anguilla)-Vibrio vulnificus interaction in the gills: Role of the RtxA13 toxin.</title>
        <authorList>
            <person name="Callol A."/>
            <person name="Pajuelo D."/>
            <person name="Ebbesson L."/>
            <person name="Teles M."/>
            <person name="MacKenzie S."/>
            <person name="Amaro C."/>
        </authorList>
    </citation>
    <scope>NUCLEOTIDE SEQUENCE</scope>
</reference>
<proteinExistence type="predicted"/>
<reference evidence="1" key="1">
    <citation type="submission" date="2014-11" db="EMBL/GenBank/DDBJ databases">
        <authorList>
            <person name="Amaro Gonzalez C."/>
        </authorList>
    </citation>
    <scope>NUCLEOTIDE SEQUENCE</scope>
</reference>